<name>A0A316AM73_9FIRM</name>
<sequence>MSTINSINSITPYGHADDVLSISKASGNTYRLGELSIIREGIYTFSIWIKSDTQTSINISVLGGQPESYEVTTEWKKIEIVNPNASFKYIDIRFTSNTTVLLYEGMLQSGDKATDWMPAPEDLENQITNITSTITQIEFDVDANAQSIREKVSQTEMTEAINNYDDTSVKIIRDTVAEHTTQIGSINTTVSKIETHVGTDANSETYDQSLSQKIADLTITADGINNTISSSYMNNDAVVEYVQSKINQTADKISADIEDKISGQMSYTSQKADEIISIVGKNLFESINVRYIRDWLYNNNIDTENRFVECRVISSNDENIAEGILPTAYTSNLTEITNIESLSIYTDGTVDTEYIYDSDCAVLQLDLGDIYNDIETIQVYHHYTDERKNETKLEISEDGINWITVYDSSINGTYAETQNGYTHLIRSESIADQISFLKQTINSFNITIRENNDNYSSIQQTINSITTEIQDTNDKVESYARQVTDANGWKLEMARIGAYNNYEGAVETCIEMNPYEGIAVSSTDKMGYKTKLQPDRLVGVYDDGVSGEETVFSVSGDLTYSKRFKTDTGVDFGSMKIIPVKYKENDKECNMLSFVKGGGNS</sequence>
<dbReference type="OrthoDB" id="5090100at2"/>
<accession>A0A316AM73</accession>
<proteinExistence type="predicted"/>
<evidence type="ECO:0000313" key="1">
    <source>
        <dbReference type="EMBL" id="SUQ13685.1"/>
    </source>
</evidence>
<dbReference type="InterPro" id="IPR008979">
    <property type="entry name" value="Galactose-bd-like_sf"/>
</dbReference>
<dbReference type="Gene3D" id="2.60.120.260">
    <property type="entry name" value="Galactose-binding domain-like"/>
    <property type="match status" value="1"/>
</dbReference>
<keyword evidence="2" id="KW-1185">Reference proteome</keyword>
<dbReference type="AlphaFoldDB" id="A0A316AM73"/>
<evidence type="ECO:0000313" key="2">
    <source>
        <dbReference type="Proteomes" id="UP000254051"/>
    </source>
</evidence>
<reference evidence="2" key="1">
    <citation type="submission" date="2017-07" db="EMBL/GenBank/DDBJ databases">
        <authorList>
            <person name="Varghese N."/>
            <person name="Submissions S."/>
        </authorList>
    </citation>
    <scope>NUCLEOTIDE SEQUENCE [LARGE SCALE GENOMIC DNA]</scope>
    <source>
        <strain evidence="2">NLAE-zl-C134</strain>
    </source>
</reference>
<gene>
    <name evidence="1" type="ORF">SAMN05216529_103418</name>
</gene>
<dbReference type="RefSeq" id="WP_109709739.1">
    <property type="nucleotide sequence ID" value="NZ_QGDS01000003.1"/>
</dbReference>
<protein>
    <submittedName>
        <fullName evidence="1">Gp58-like protein</fullName>
    </submittedName>
</protein>
<dbReference type="Proteomes" id="UP000254051">
    <property type="component" value="Unassembled WGS sequence"/>
</dbReference>
<dbReference type="SUPFAM" id="SSF49785">
    <property type="entry name" value="Galactose-binding domain-like"/>
    <property type="match status" value="1"/>
</dbReference>
<dbReference type="EMBL" id="UHJJ01000003">
    <property type="protein sequence ID" value="SUQ13685.1"/>
    <property type="molecule type" value="Genomic_DNA"/>
</dbReference>
<organism evidence="1 2">
    <name type="scientific">Faecalicatena contorta</name>
    <dbReference type="NCBI Taxonomy" id="39482"/>
    <lineage>
        <taxon>Bacteria</taxon>
        <taxon>Bacillati</taxon>
        <taxon>Bacillota</taxon>
        <taxon>Clostridia</taxon>
        <taxon>Lachnospirales</taxon>
        <taxon>Lachnospiraceae</taxon>
        <taxon>Faecalicatena</taxon>
    </lineage>
</organism>